<evidence type="ECO:0000313" key="5">
    <source>
        <dbReference type="Proteomes" id="UP000584663"/>
    </source>
</evidence>
<keyword evidence="5" id="KW-1185">Reference proteome</keyword>
<keyword evidence="2" id="KW-0732">Signal</keyword>
<dbReference type="RefSeq" id="WP_206362735.1">
    <property type="nucleotide sequence ID" value="NZ_JACHNX010000018.1"/>
</dbReference>
<feature type="compositionally biased region" description="Pro residues" evidence="1">
    <location>
        <begin position="52"/>
        <end position="63"/>
    </location>
</feature>
<accession>A0AA41DEI9</accession>
<comment type="caution">
    <text evidence="4">The sequence shown here is derived from an EMBL/GenBank/DDBJ whole genome shotgun (WGS) entry which is preliminary data.</text>
</comment>
<feature type="region of interest" description="Disordered" evidence="1">
    <location>
        <begin position="26"/>
        <end position="80"/>
    </location>
</feature>
<dbReference type="InterPro" id="IPR018759">
    <property type="entry name" value="BBP2_2"/>
</dbReference>
<gene>
    <name evidence="3" type="ORF">GGQ89_003271</name>
    <name evidence="4" type="ORF">JYA60_08590</name>
</gene>
<evidence type="ECO:0000313" key="6">
    <source>
        <dbReference type="Proteomes" id="UP000704529"/>
    </source>
</evidence>
<dbReference type="Proteomes" id="UP000704529">
    <property type="component" value="Unassembled WGS sequence"/>
</dbReference>
<feature type="chain" id="PRO_5041318510" evidence="2">
    <location>
        <begin position="25"/>
        <end position="516"/>
    </location>
</feature>
<feature type="signal peptide" evidence="2">
    <location>
        <begin position="1"/>
        <end position="24"/>
    </location>
</feature>
<reference evidence="4" key="2">
    <citation type="submission" date="2021-01" db="EMBL/GenBank/DDBJ databases">
        <title>Genome Sequencing of Type Strains.</title>
        <authorList>
            <person name="Lemaire J.F."/>
            <person name="Inderbitzin P."/>
            <person name="Collins S.B."/>
            <person name="Wespe N."/>
            <person name="Knight-Connoni V."/>
        </authorList>
    </citation>
    <scope>NUCLEOTIDE SEQUENCE</scope>
    <source>
        <strain evidence="4">DSM 14562</strain>
    </source>
</reference>
<dbReference type="AlphaFoldDB" id="A0AA41DEI9"/>
<name>A0AA41DEI9_9SPHN</name>
<evidence type="ECO:0000256" key="2">
    <source>
        <dbReference type="SAM" id="SignalP"/>
    </source>
</evidence>
<evidence type="ECO:0000313" key="3">
    <source>
        <dbReference type="EMBL" id="MBB4611031.1"/>
    </source>
</evidence>
<dbReference type="Proteomes" id="UP000584663">
    <property type="component" value="Unassembled WGS sequence"/>
</dbReference>
<dbReference type="EMBL" id="JACHNX010000018">
    <property type="protein sequence ID" value="MBB4611031.1"/>
    <property type="molecule type" value="Genomic_DNA"/>
</dbReference>
<evidence type="ECO:0000256" key="1">
    <source>
        <dbReference type="SAM" id="MobiDB-lite"/>
    </source>
</evidence>
<sequence>MSRSSISAPALLVLLTSVAVPVAAQTTPTAPNSGPGRLTLPPQSDPMRDPQAPLPPAPLPPRAVDPQTGRPITVRPDNVDPVDTATRERLQSGATVPVPAYIPLPTGSTQQTELPTQRVADRALAASRLPGTTVRLRQRPGYDAPGLRAGGMVIHPYIDTGMAYDANVYAEENPRNDVFAHLTGGFDAASDWGRHRAVLSGFVRRRQYGQYTSENTTTYRLIGAGRYDADSHLSFNSEASHQRIQLERGAVEEVSSLALPTLYDFTSGLLGAQVQYGSTRLSAQGGVNRTAFRDNRSLTGAVTDQRFRNFTGYTGQARLEQEVLGGRTLYGQFNFERRRFETADAIRLSNADVYTLTGGLRGALTQLIRGHAGVGLIRVDFQDPAAPSISSLTFDTQIDWLVRDRTTISLSGERDLRTVAQRGVRAALFTTVNLRVDEEIRRNLILSVGLRQQFTDYVQDTRRASATGVTLGADWLLDRHWTVRPQVSYLRRTDRGFNLDLGPEDAQVGVSATFRL</sequence>
<dbReference type="EMBL" id="JAFHKU010000126">
    <property type="protein sequence ID" value="MBN3558282.1"/>
    <property type="molecule type" value="Genomic_DNA"/>
</dbReference>
<reference evidence="3 5" key="1">
    <citation type="submission" date="2020-08" db="EMBL/GenBank/DDBJ databases">
        <title>Genomic Encyclopedia of Type Strains, Phase IV (KMG-IV): sequencing the most valuable type-strain genomes for metagenomic binning, comparative biology and taxonomic classification.</title>
        <authorList>
            <person name="Goeker M."/>
        </authorList>
    </citation>
    <scope>NUCLEOTIDE SEQUENCE [LARGE SCALE GENOMIC DNA]</scope>
    <source>
        <strain evidence="3 5">DSM 14562</strain>
    </source>
</reference>
<dbReference type="Pfam" id="PF10082">
    <property type="entry name" value="BBP2_2"/>
    <property type="match status" value="1"/>
</dbReference>
<organism evidence="4 6">
    <name type="scientific">Sphingomonas yabuuchiae</name>
    <dbReference type="NCBI Taxonomy" id="172044"/>
    <lineage>
        <taxon>Bacteria</taxon>
        <taxon>Pseudomonadati</taxon>
        <taxon>Pseudomonadota</taxon>
        <taxon>Alphaproteobacteria</taxon>
        <taxon>Sphingomonadales</taxon>
        <taxon>Sphingomonadaceae</taxon>
        <taxon>Sphingomonas</taxon>
    </lineage>
</organism>
<protein>
    <submittedName>
        <fullName evidence="4">Outer membrane beta-barrel protein</fullName>
    </submittedName>
</protein>
<proteinExistence type="predicted"/>
<evidence type="ECO:0000313" key="4">
    <source>
        <dbReference type="EMBL" id="MBN3558282.1"/>
    </source>
</evidence>